<reference evidence="1" key="1">
    <citation type="submission" date="2014-11" db="EMBL/GenBank/DDBJ databases">
        <authorList>
            <person name="Amaro Gonzalez C."/>
        </authorList>
    </citation>
    <scope>NUCLEOTIDE SEQUENCE</scope>
</reference>
<evidence type="ECO:0000313" key="1">
    <source>
        <dbReference type="EMBL" id="JAH99617.1"/>
    </source>
</evidence>
<name>A0A0E9XA28_ANGAN</name>
<proteinExistence type="predicted"/>
<protein>
    <submittedName>
        <fullName evidence="1">Uncharacterized protein</fullName>
    </submittedName>
</protein>
<organism evidence="1">
    <name type="scientific">Anguilla anguilla</name>
    <name type="common">European freshwater eel</name>
    <name type="synonym">Muraena anguilla</name>
    <dbReference type="NCBI Taxonomy" id="7936"/>
    <lineage>
        <taxon>Eukaryota</taxon>
        <taxon>Metazoa</taxon>
        <taxon>Chordata</taxon>
        <taxon>Craniata</taxon>
        <taxon>Vertebrata</taxon>
        <taxon>Euteleostomi</taxon>
        <taxon>Actinopterygii</taxon>
        <taxon>Neopterygii</taxon>
        <taxon>Teleostei</taxon>
        <taxon>Anguilliformes</taxon>
        <taxon>Anguillidae</taxon>
        <taxon>Anguilla</taxon>
    </lineage>
</organism>
<sequence length="29" mass="3500">MCKPYFFNTPFIMSFNQWVCLHAHTLILP</sequence>
<dbReference type="EMBL" id="GBXM01008960">
    <property type="protein sequence ID" value="JAH99617.1"/>
    <property type="molecule type" value="Transcribed_RNA"/>
</dbReference>
<dbReference type="AlphaFoldDB" id="A0A0E9XA28"/>
<accession>A0A0E9XA28</accession>
<reference evidence="1" key="2">
    <citation type="journal article" date="2015" name="Fish Shellfish Immunol.">
        <title>Early steps in the European eel (Anguilla anguilla)-Vibrio vulnificus interaction in the gills: Role of the RtxA13 toxin.</title>
        <authorList>
            <person name="Callol A."/>
            <person name="Pajuelo D."/>
            <person name="Ebbesson L."/>
            <person name="Teles M."/>
            <person name="MacKenzie S."/>
            <person name="Amaro C."/>
        </authorList>
    </citation>
    <scope>NUCLEOTIDE SEQUENCE</scope>
</reference>